<evidence type="ECO:0000313" key="1">
    <source>
        <dbReference type="EMBL" id="HHS29087.1"/>
    </source>
</evidence>
<proteinExistence type="predicted"/>
<dbReference type="Gene3D" id="3.40.50.2000">
    <property type="entry name" value="Glycogen Phosphorylase B"/>
    <property type="match status" value="1"/>
</dbReference>
<comment type="caution">
    <text evidence="1">The sequence shown here is derived from an EMBL/GenBank/DDBJ whole genome shotgun (WGS) entry which is preliminary data.</text>
</comment>
<dbReference type="PANTHER" id="PTHR45947">
    <property type="entry name" value="SULFOQUINOVOSYL TRANSFERASE SQD2"/>
    <property type="match status" value="1"/>
</dbReference>
<keyword evidence="1" id="KW-0808">Transferase</keyword>
<protein>
    <submittedName>
        <fullName evidence="1">Glycosyltransferase</fullName>
    </submittedName>
</protein>
<reference evidence="1" key="1">
    <citation type="journal article" date="2020" name="mSystems">
        <title>Genome- and Community-Level Interaction Insights into Carbon Utilization and Element Cycling Functions of Hydrothermarchaeota in Hydrothermal Sediment.</title>
        <authorList>
            <person name="Zhou Z."/>
            <person name="Liu Y."/>
            <person name="Xu W."/>
            <person name="Pan J."/>
            <person name="Luo Z.H."/>
            <person name="Li M."/>
        </authorList>
    </citation>
    <scope>NUCLEOTIDE SEQUENCE [LARGE SCALE GENOMIC DNA]</scope>
    <source>
        <strain evidence="1">SpSt-767</strain>
    </source>
</reference>
<dbReference type="InterPro" id="IPR050194">
    <property type="entry name" value="Glycosyltransferase_grp1"/>
</dbReference>
<sequence length="221" mass="24693">MPRHGRQTLPSEITARHQRKSTSYLTRPAWTGYLLRVSKELTRRKAATSCFGRDWQRKGGDLAVAAKEKLAGSWLQAQLTIVGCQPPLHSAGNIRVFPNLNKNRAEEARILGDLYEQADFLILPTKADCSSSVTAEANAFGVPVIATKTGGLPSLIKEGVNGYLVPLSAQGEDFAKIMSTVFRDEKTYRKLRQTSRQEYEKRMSSEVWSRKVAEITNRVLI</sequence>
<name>A0A7V6A2H7_9BACT</name>
<dbReference type="AlphaFoldDB" id="A0A7V6A2H7"/>
<dbReference type="CDD" id="cd03801">
    <property type="entry name" value="GT4_PimA-like"/>
    <property type="match status" value="1"/>
</dbReference>
<dbReference type="PANTHER" id="PTHR45947:SF3">
    <property type="entry name" value="SULFOQUINOVOSYL TRANSFERASE SQD2"/>
    <property type="match status" value="1"/>
</dbReference>
<dbReference type="GO" id="GO:0016757">
    <property type="term" value="F:glycosyltransferase activity"/>
    <property type="evidence" value="ECO:0007669"/>
    <property type="project" value="TreeGrafter"/>
</dbReference>
<dbReference type="EMBL" id="DTGR01000077">
    <property type="protein sequence ID" value="HHS29087.1"/>
    <property type="molecule type" value="Genomic_DNA"/>
</dbReference>
<organism evidence="1">
    <name type="scientific">Desulfobacca acetoxidans</name>
    <dbReference type="NCBI Taxonomy" id="60893"/>
    <lineage>
        <taxon>Bacteria</taxon>
        <taxon>Pseudomonadati</taxon>
        <taxon>Thermodesulfobacteriota</taxon>
        <taxon>Desulfobaccia</taxon>
        <taxon>Desulfobaccales</taxon>
        <taxon>Desulfobaccaceae</taxon>
        <taxon>Desulfobacca</taxon>
    </lineage>
</organism>
<dbReference type="Pfam" id="PF13692">
    <property type="entry name" value="Glyco_trans_1_4"/>
    <property type="match status" value="1"/>
</dbReference>
<dbReference type="SUPFAM" id="SSF53756">
    <property type="entry name" value="UDP-Glycosyltransferase/glycogen phosphorylase"/>
    <property type="match status" value="1"/>
</dbReference>
<accession>A0A7V6A2H7</accession>
<gene>
    <name evidence="1" type="ORF">ENV52_05225</name>
</gene>